<feature type="transmembrane region" description="Helical" evidence="1">
    <location>
        <begin position="50"/>
        <end position="73"/>
    </location>
</feature>
<dbReference type="Proteomes" id="UP000789405">
    <property type="component" value="Unassembled WGS sequence"/>
</dbReference>
<evidence type="ECO:0000313" key="3">
    <source>
        <dbReference type="Proteomes" id="UP000789405"/>
    </source>
</evidence>
<keyword evidence="3" id="KW-1185">Reference proteome</keyword>
<keyword evidence="1" id="KW-0472">Membrane</keyword>
<gene>
    <name evidence="2" type="ORF">DERYTH_LOCUS6788</name>
</gene>
<protein>
    <submittedName>
        <fullName evidence="2">18453_t:CDS:1</fullName>
    </submittedName>
</protein>
<reference evidence="2" key="1">
    <citation type="submission" date="2021-06" db="EMBL/GenBank/DDBJ databases">
        <authorList>
            <person name="Kallberg Y."/>
            <person name="Tangrot J."/>
            <person name="Rosling A."/>
        </authorList>
    </citation>
    <scope>NUCLEOTIDE SEQUENCE</scope>
    <source>
        <strain evidence="2">MA453B</strain>
    </source>
</reference>
<dbReference type="EMBL" id="CAJVPY010003148">
    <property type="protein sequence ID" value="CAG8583056.1"/>
    <property type="molecule type" value="Genomic_DNA"/>
</dbReference>
<evidence type="ECO:0000256" key="1">
    <source>
        <dbReference type="SAM" id="Phobius"/>
    </source>
</evidence>
<keyword evidence="1" id="KW-1133">Transmembrane helix</keyword>
<name>A0A9N9BZ54_9GLOM</name>
<proteinExistence type="predicted"/>
<accession>A0A9N9BZ54</accession>
<comment type="caution">
    <text evidence="2">The sequence shown here is derived from an EMBL/GenBank/DDBJ whole genome shotgun (WGS) entry which is preliminary data.</text>
</comment>
<feature type="non-terminal residue" evidence="2">
    <location>
        <position position="1"/>
    </location>
</feature>
<dbReference type="AlphaFoldDB" id="A0A9N9BZ54"/>
<sequence length="202" mass="22378">MNVSNRMTALEWTTLSKLTERNIFNFYGAAGQPVLTEIKLWNVGTHKHSVVYILLGTCLLALLGVSAIAPLSIQTCAVIYNSILVETNVVNPDILSRAINTTFTNQLSQVRICGVIVWQPCPRMIDRGQINSSYAADFNKTYSHIAIRYRLLKTSSNDNFTYPAYDFMIGEVTSAQAGYGIVDTMIVDHDIGGFLASYTIQP</sequence>
<feature type="non-terminal residue" evidence="2">
    <location>
        <position position="202"/>
    </location>
</feature>
<dbReference type="OrthoDB" id="2369382at2759"/>
<organism evidence="2 3">
    <name type="scientific">Dentiscutata erythropus</name>
    <dbReference type="NCBI Taxonomy" id="1348616"/>
    <lineage>
        <taxon>Eukaryota</taxon>
        <taxon>Fungi</taxon>
        <taxon>Fungi incertae sedis</taxon>
        <taxon>Mucoromycota</taxon>
        <taxon>Glomeromycotina</taxon>
        <taxon>Glomeromycetes</taxon>
        <taxon>Diversisporales</taxon>
        <taxon>Gigasporaceae</taxon>
        <taxon>Dentiscutata</taxon>
    </lineage>
</organism>
<evidence type="ECO:0000313" key="2">
    <source>
        <dbReference type="EMBL" id="CAG8583056.1"/>
    </source>
</evidence>
<keyword evidence="1" id="KW-0812">Transmembrane</keyword>